<evidence type="ECO:0000313" key="3">
    <source>
        <dbReference type="Proteomes" id="UP000014629"/>
    </source>
</evidence>
<evidence type="ECO:0000256" key="1">
    <source>
        <dbReference type="SAM" id="MobiDB-lite"/>
    </source>
</evidence>
<proteinExistence type="predicted"/>
<feature type="region of interest" description="Disordered" evidence="1">
    <location>
        <begin position="1"/>
        <end position="20"/>
    </location>
</feature>
<evidence type="ECO:0000313" key="2">
    <source>
        <dbReference type="EMBL" id="EPH46095.1"/>
    </source>
</evidence>
<dbReference type="EMBL" id="AOPZ01000028">
    <property type="protein sequence ID" value="EPH46095.1"/>
    <property type="molecule type" value="Genomic_DNA"/>
</dbReference>
<feature type="region of interest" description="Disordered" evidence="1">
    <location>
        <begin position="49"/>
        <end position="85"/>
    </location>
</feature>
<comment type="caution">
    <text evidence="2">The sequence shown here is derived from an EMBL/GenBank/DDBJ whole genome shotgun (WGS) entry which is preliminary data.</text>
</comment>
<organism evidence="2 3">
    <name type="scientific">Streptomyces aurantiacus JA 4570</name>
    <dbReference type="NCBI Taxonomy" id="1286094"/>
    <lineage>
        <taxon>Bacteria</taxon>
        <taxon>Bacillati</taxon>
        <taxon>Actinomycetota</taxon>
        <taxon>Actinomycetes</taxon>
        <taxon>Kitasatosporales</taxon>
        <taxon>Streptomycetaceae</taxon>
        <taxon>Streptomyces</taxon>
        <taxon>Streptomyces aurantiacus group</taxon>
    </lineage>
</organism>
<dbReference type="Proteomes" id="UP000014629">
    <property type="component" value="Unassembled WGS sequence"/>
</dbReference>
<name>S4A5V1_9ACTN</name>
<reference evidence="2 3" key="1">
    <citation type="submission" date="2013-02" db="EMBL/GenBank/DDBJ databases">
        <title>Draft Genome Sequence of Streptomyces aurantiacus, Which Produces Setomimycin.</title>
        <authorList>
            <person name="Gruening B.A."/>
            <person name="Praeg A."/>
            <person name="Erxleben A."/>
            <person name="Guenther S."/>
            <person name="Mueller M."/>
        </authorList>
    </citation>
    <scope>NUCLEOTIDE SEQUENCE [LARGE SCALE GENOMIC DNA]</scope>
    <source>
        <strain evidence="2 3">JA 4570</strain>
    </source>
</reference>
<protein>
    <submittedName>
        <fullName evidence="2">Uncharacterized protein</fullName>
    </submittedName>
</protein>
<dbReference type="AlphaFoldDB" id="S4A5V1"/>
<gene>
    <name evidence="2" type="ORF">STRAU_0831</name>
</gene>
<dbReference type="PATRIC" id="fig|1286094.4.peg.812"/>
<accession>S4A5V1</accession>
<keyword evidence="3" id="KW-1185">Reference proteome</keyword>
<sequence length="85" mass="9625">MVQWHTEPPISEHDSGLSVRDVQRNSFMPKLRQACSPSRGSPLLIKSLGEFEDEPLRRQTAPALPTRRHPLPKAPTPDYADRGIR</sequence>